<dbReference type="InterPro" id="IPR003488">
    <property type="entry name" value="DprA"/>
</dbReference>
<dbReference type="EMBL" id="NGKC01000004">
    <property type="protein sequence ID" value="RSU12951.1"/>
    <property type="molecule type" value="Genomic_DNA"/>
</dbReference>
<reference evidence="3 4" key="1">
    <citation type="submission" date="2017-05" db="EMBL/GenBank/DDBJ databases">
        <title>Vagococcus spp. assemblies.</title>
        <authorList>
            <person name="Gulvik C.A."/>
        </authorList>
    </citation>
    <scope>NUCLEOTIDE SEQUENCE [LARGE SCALE GENOMIC DNA]</scope>
    <source>
        <strain evidence="3 4">LMG 24798</strain>
    </source>
</reference>
<dbReference type="Proteomes" id="UP000286773">
    <property type="component" value="Unassembled WGS sequence"/>
</dbReference>
<evidence type="ECO:0000313" key="4">
    <source>
        <dbReference type="Proteomes" id="UP000286773"/>
    </source>
</evidence>
<dbReference type="OrthoDB" id="9785707at2"/>
<name>A0A430AY05_9ENTE</name>
<dbReference type="NCBIfam" id="TIGR00732">
    <property type="entry name" value="dprA"/>
    <property type="match status" value="1"/>
</dbReference>
<evidence type="ECO:0000259" key="2">
    <source>
        <dbReference type="Pfam" id="PF02481"/>
    </source>
</evidence>
<keyword evidence="4" id="KW-1185">Reference proteome</keyword>
<dbReference type="PANTHER" id="PTHR43022">
    <property type="entry name" value="PROTEIN SMF"/>
    <property type="match status" value="1"/>
</dbReference>
<dbReference type="GO" id="GO:0009294">
    <property type="term" value="P:DNA-mediated transformation"/>
    <property type="evidence" value="ECO:0007669"/>
    <property type="project" value="InterPro"/>
</dbReference>
<feature type="domain" description="Smf/DprA SLOG" evidence="2">
    <location>
        <begin position="80"/>
        <end position="288"/>
    </location>
</feature>
<protein>
    <submittedName>
        <fullName evidence="3">DNA protecting protein DprA</fullName>
    </submittedName>
</protein>
<dbReference type="InterPro" id="IPR057666">
    <property type="entry name" value="DrpA_SLOG"/>
</dbReference>
<gene>
    <name evidence="3" type="ORF">CBF27_05280</name>
</gene>
<dbReference type="Gene3D" id="3.40.50.450">
    <property type="match status" value="1"/>
</dbReference>
<dbReference type="Pfam" id="PF02481">
    <property type="entry name" value="DNA_processg_A"/>
    <property type="match status" value="1"/>
</dbReference>
<dbReference type="AlphaFoldDB" id="A0A430AY05"/>
<accession>A0A430AY05</accession>
<comment type="similarity">
    <text evidence="1">Belongs to the DprA/Smf family.</text>
</comment>
<proteinExistence type="inferred from homology"/>
<comment type="caution">
    <text evidence="3">The sequence shown here is derived from an EMBL/GenBank/DDBJ whole genome shotgun (WGS) entry which is preliminary data.</text>
</comment>
<evidence type="ECO:0000313" key="3">
    <source>
        <dbReference type="EMBL" id="RSU12951.1"/>
    </source>
</evidence>
<dbReference type="SUPFAM" id="SSF102405">
    <property type="entry name" value="MCP/YpsA-like"/>
    <property type="match status" value="1"/>
</dbReference>
<organism evidence="3 4">
    <name type="scientific">Vagococcus acidifermentans</name>
    <dbReference type="NCBI Taxonomy" id="564710"/>
    <lineage>
        <taxon>Bacteria</taxon>
        <taxon>Bacillati</taxon>
        <taxon>Bacillota</taxon>
        <taxon>Bacilli</taxon>
        <taxon>Lactobacillales</taxon>
        <taxon>Enterococcaceae</taxon>
        <taxon>Vagococcus</taxon>
    </lineage>
</organism>
<evidence type="ECO:0000256" key="1">
    <source>
        <dbReference type="ARBA" id="ARBA00006525"/>
    </source>
</evidence>
<sequence>MTQNLREFIFLMKHLKGVGNTGLLRLLHAFMGESNIVWDAGLLAQRAGVKPKYQEVFQQSVEFIKDRQSALLESYPTYPMVTILDDAYPDSLREIYDPPIALFYAGDVTLLKTTCLAMVGSRAATSYGRRVIESLMPQLAAQPYTIVSGLAKGIDTYSHQTAIRYGGKTIAVIGSGLDVSYPQENFRLQQYMSDHCLVVSEYLPAARPLAWHFPQRNRIIAGLSWGTCVIEARAKSGSIITAQLALESGREVFAVPGNGLTTQSDGCLQLIQEGAKCVWKAEHIIEELPVYKKINP</sequence>
<dbReference type="RefSeq" id="WP_126813118.1">
    <property type="nucleotide sequence ID" value="NZ_NGKC01000004.1"/>
</dbReference>
<dbReference type="PANTHER" id="PTHR43022:SF1">
    <property type="entry name" value="PROTEIN SMF"/>
    <property type="match status" value="1"/>
</dbReference>